<organism evidence="2 3">
    <name type="scientific">Vibrio ishigakensis</name>
    <dbReference type="NCBI Taxonomy" id="1481914"/>
    <lineage>
        <taxon>Bacteria</taxon>
        <taxon>Pseudomonadati</taxon>
        <taxon>Pseudomonadota</taxon>
        <taxon>Gammaproteobacteria</taxon>
        <taxon>Vibrionales</taxon>
        <taxon>Vibrionaceae</taxon>
        <taxon>Vibrio</taxon>
    </lineage>
</organism>
<name>A0A0B8NRI4_9VIBR</name>
<dbReference type="GO" id="GO:0005829">
    <property type="term" value="C:cytosol"/>
    <property type="evidence" value="ECO:0007669"/>
    <property type="project" value="TreeGrafter"/>
</dbReference>
<dbReference type="EMBL" id="BBRZ01000047">
    <property type="protein sequence ID" value="GAM57185.1"/>
    <property type="molecule type" value="Genomic_DNA"/>
</dbReference>
<protein>
    <submittedName>
        <fullName evidence="2">Protein creA</fullName>
    </submittedName>
</protein>
<dbReference type="InterPro" id="IPR010292">
    <property type="entry name" value="Uncharacterised_CreA"/>
</dbReference>
<feature type="compositionally biased region" description="Polar residues" evidence="1">
    <location>
        <begin position="163"/>
        <end position="173"/>
    </location>
</feature>
<dbReference type="RefSeq" id="WP_261836225.1">
    <property type="nucleotide sequence ID" value="NZ_AP024882.1"/>
</dbReference>
<sequence>MKKLATLGTCLIALTLVGCDKNEVGDVSLGLFTTKDIKINTLVDPEVTGVTCHVASIEADLDLADPSDSAISCRQTGEITPEMLANVDRSKSGEIVFKKSKSILFKTMKIRRIYDEKSKTLMYVSYSTKETSGSYKHSLSTVPLWGTKAYAALVANETLPEVTESSTSQPNMTTEDESEKSSDPIF</sequence>
<reference evidence="2 3" key="1">
    <citation type="submission" date="2015-01" db="EMBL/GenBank/DDBJ databases">
        <title>Vibrio sp. C1 JCM 19231 whole genome shotgun sequence.</title>
        <authorList>
            <person name="Sawabe T."/>
            <person name="Meirelles P."/>
            <person name="Feng G."/>
            <person name="Sayaka M."/>
            <person name="Hattori M."/>
            <person name="Ohkuma M."/>
        </authorList>
    </citation>
    <scope>NUCLEOTIDE SEQUENCE [LARGE SCALE GENOMIC DNA]</scope>
    <source>
        <strain evidence="3">JCM 19231</strain>
    </source>
</reference>
<dbReference type="AlphaFoldDB" id="A0A0B8NRI4"/>
<dbReference type="PROSITE" id="PS51257">
    <property type="entry name" value="PROKAR_LIPOPROTEIN"/>
    <property type="match status" value="1"/>
</dbReference>
<evidence type="ECO:0000313" key="3">
    <source>
        <dbReference type="Proteomes" id="UP000031671"/>
    </source>
</evidence>
<proteinExistence type="predicted"/>
<accession>A0A0B8NRI4</accession>
<dbReference type="PANTHER" id="PTHR37952:SF2">
    <property type="entry name" value="PROTEIN CREA"/>
    <property type="match status" value="1"/>
</dbReference>
<reference evidence="2 3" key="2">
    <citation type="submission" date="2015-01" db="EMBL/GenBank/DDBJ databases">
        <authorList>
            <consortium name="NBRP consortium"/>
            <person name="Sawabe T."/>
            <person name="Meirelles P."/>
            <person name="Feng G."/>
            <person name="Sayaka M."/>
            <person name="Hattori M."/>
            <person name="Ohkuma M."/>
        </authorList>
    </citation>
    <scope>NUCLEOTIDE SEQUENCE [LARGE SCALE GENOMIC DNA]</scope>
    <source>
        <strain evidence="3">JCM 19231</strain>
    </source>
</reference>
<dbReference type="Pfam" id="PF05981">
    <property type="entry name" value="CreA"/>
    <property type="match status" value="1"/>
</dbReference>
<feature type="region of interest" description="Disordered" evidence="1">
    <location>
        <begin position="160"/>
        <end position="186"/>
    </location>
</feature>
<keyword evidence="3" id="KW-1185">Reference proteome</keyword>
<comment type="caution">
    <text evidence="2">The sequence shown here is derived from an EMBL/GenBank/DDBJ whole genome shotgun (WGS) entry which is preliminary data.</text>
</comment>
<dbReference type="PANTHER" id="PTHR37952">
    <property type="match status" value="1"/>
</dbReference>
<dbReference type="Proteomes" id="UP000031671">
    <property type="component" value="Unassembled WGS sequence"/>
</dbReference>
<evidence type="ECO:0000313" key="2">
    <source>
        <dbReference type="EMBL" id="GAM57185.1"/>
    </source>
</evidence>
<evidence type="ECO:0000256" key="1">
    <source>
        <dbReference type="SAM" id="MobiDB-lite"/>
    </source>
</evidence>
<gene>
    <name evidence="2" type="ORF">JCM19231_1626</name>
</gene>